<evidence type="ECO:0000313" key="1">
    <source>
        <dbReference type="EMBL" id="HGZ79396.1"/>
    </source>
</evidence>
<dbReference type="AlphaFoldDB" id="A0A832IF19"/>
<gene>
    <name evidence="1" type="ORF">ENW55_05390</name>
</gene>
<dbReference type="EMBL" id="DTKQ01000040">
    <property type="protein sequence ID" value="HGZ79396.1"/>
    <property type="molecule type" value="Genomic_DNA"/>
</dbReference>
<proteinExistence type="predicted"/>
<accession>A0A832IF19</accession>
<sequence>MKKAYLSNLKLFDSSDARFPLDFDEVLRKKKAIFVEFLSLDAQELLAWNLFGDLAMPQQIEQILSLVPADKTLRLREENVTLEHLALPSNVFVLEERDPEFENFSSNPVEVEKPLFFVKEDNEPGVFIESSVRGCKPVQRETFSTPEEGQVLYTLEPFAEDKIEELARLQFRVLNSYRVAKNDLERRLLKKVPERFRALFVEMLDLQG</sequence>
<organism evidence="1">
    <name type="scientific">Pseudothermotoga hypogea</name>
    <dbReference type="NCBI Taxonomy" id="57487"/>
    <lineage>
        <taxon>Bacteria</taxon>
        <taxon>Thermotogati</taxon>
        <taxon>Thermotogota</taxon>
        <taxon>Thermotogae</taxon>
        <taxon>Thermotogales</taxon>
        <taxon>Thermotogaceae</taxon>
        <taxon>Pseudothermotoga</taxon>
    </lineage>
</organism>
<comment type="caution">
    <text evidence="1">The sequence shown here is derived from an EMBL/GenBank/DDBJ whole genome shotgun (WGS) entry which is preliminary data.</text>
</comment>
<protein>
    <submittedName>
        <fullName evidence="1">Uncharacterized protein</fullName>
    </submittedName>
</protein>
<reference evidence="1" key="1">
    <citation type="journal article" date="2020" name="mSystems">
        <title>Genome- and Community-Level Interaction Insights into Carbon Utilization and Element Cycling Functions of Hydrothermarchaeota in Hydrothermal Sediment.</title>
        <authorList>
            <person name="Zhou Z."/>
            <person name="Liu Y."/>
            <person name="Xu W."/>
            <person name="Pan J."/>
            <person name="Luo Z.H."/>
            <person name="Li M."/>
        </authorList>
    </citation>
    <scope>NUCLEOTIDE SEQUENCE [LARGE SCALE GENOMIC DNA]</scope>
    <source>
        <strain evidence="1">SpSt-86</strain>
    </source>
</reference>
<name>A0A832IF19_9THEM</name>